<dbReference type="Gene3D" id="2.40.50.1020">
    <property type="entry name" value="LytTr DNA-binding domain"/>
    <property type="match status" value="1"/>
</dbReference>
<keyword evidence="4" id="KW-0238">DNA-binding</keyword>
<dbReference type="PANTHER" id="PTHR37299">
    <property type="entry name" value="TRANSCRIPTIONAL REGULATOR-RELATED"/>
    <property type="match status" value="1"/>
</dbReference>
<dbReference type="PROSITE" id="PS50110">
    <property type="entry name" value="RESPONSE_REGULATORY"/>
    <property type="match status" value="1"/>
</dbReference>
<dbReference type="Proteomes" id="UP000245391">
    <property type="component" value="Unassembled WGS sequence"/>
</dbReference>
<dbReference type="InterPro" id="IPR011006">
    <property type="entry name" value="CheY-like_superfamily"/>
</dbReference>
<name>A0A317F3E1_9SPHI</name>
<dbReference type="PROSITE" id="PS50930">
    <property type="entry name" value="HTH_LYTTR"/>
    <property type="match status" value="1"/>
</dbReference>
<dbReference type="GO" id="GO:0000156">
    <property type="term" value="F:phosphorelay response regulator activity"/>
    <property type="evidence" value="ECO:0007669"/>
    <property type="project" value="InterPro"/>
</dbReference>
<dbReference type="InterPro" id="IPR046947">
    <property type="entry name" value="LytR-like"/>
</dbReference>
<evidence type="ECO:0000313" key="4">
    <source>
        <dbReference type="EMBL" id="PWS32016.1"/>
    </source>
</evidence>
<feature type="domain" description="Response regulatory" evidence="2">
    <location>
        <begin position="3"/>
        <end position="116"/>
    </location>
</feature>
<feature type="domain" description="HTH LytTR-type" evidence="3">
    <location>
        <begin position="143"/>
        <end position="238"/>
    </location>
</feature>
<feature type="modified residue" description="4-aspartylphosphate" evidence="1">
    <location>
        <position position="55"/>
    </location>
</feature>
<dbReference type="AlphaFoldDB" id="A0A317F3E1"/>
<dbReference type="Pfam" id="PF04397">
    <property type="entry name" value="LytTR"/>
    <property type="match status" value="1"/>
</dbReference>
<dbReference type="SMART" id="SM00850">
    <property type="entry name" value="LytTR"/>
    <property type="match status" value="1"/>
</dbReference>
<dbReference type="OrthoDB" id="9787344at2"/>
<dbReference type="GO" id="GO:0003677">
    <property type="term" value="F:DNA binding"/>
    <property type="evidence" value="ECO:0007669"/>
    <property type="project" value="UniProtKB-KW"/>
</dbReference>
<dbReference type="RefSeq" id="WP_109929469.1">
    <property type="nucleotide sequence ID" value="NZ_QGNY01000003.1"/>
</dbReference>
<keyword evidence="1" id="KW-0597">Phosphoprotein</keyword>
<keyword evidence="5" id="KW-1185">Reference proteome</keyword>
<comment type="caution">
    <text evidence="4">The sequence shown here is derived from an EMBL/GenBank/DDBJ whole genome shotgun (WGS) entry which is preliminary data.</text>
</comment>
<sequence>MIKCIAIDDQENSINGLKKYISETPNLNLIASYTDPLLALKEIPKNPKVDAIFVDINMPNISGLELAKVIRAKTKKLIFTTSHQEYAFEAFEAEADAYLLKPYSYGKFLITINRLFYEILEEPIIKETEKKDDYFLVKNKEEEHKTVLVRYDEIVAFESFHNYVKIHTIKKTIIAYLSLKDVREQLDLDGRFIQLHRGYIIAVGHIQHIESNKITLSNKINFNVGDIYQTEFREFLSDKIITSNRKK</sequence>
<evidence type="ECO:0000259" key="3">
    <source>
        <dbReference type="PROSITE" id="PS50930"/>
    </source>
</evidence>
<dbReference type="SMART" id="SM00448">
    <property type="entry name" value="REC"/>
    <property type="match status" value="1"/>
</dbReference>
<dbReference type="Gene3D" id="3.40.50.2300">
    <property type="match status" value="1"/>
</dbReference>
<reference evidence="5" key="1">
    <citation type="submission" date="2018-05" db="EMBL/GenBank/DDBJ databases">
        <title>Pedobacter paludis sp. nov., isolated from wetland soil.</title>
        <authorList>
            <person name="Zhang Y."/>
        </authorList>
    </citation>
    <scope>NUCLEOTIDE SEQUENCE [LARGE SCALE GENOMIC DNA]</scope>
    <source>
        <strain evidence="5">R-8</strain>
    </source>
</reference>
<evidence type="ECO:0000313" key="5">
    <source>
        <dbReference type="Proteomes" id="UP000245391"/>
    </source>
</evidence>
<dbReference type="InterPro" id="IPR001789">
    <property type="entry name" value="Sig_transdc_resp-reg_receiver"/>
</dbReference>
<protein>
    <submittedName>
        <fullName evidence="4">DNA-binding response regulator</fullName>
    </submittedName>
</protein>
<dbReference type="EMBL" id="QGNY01000003">
    <property type="protein sequence ID" value="PWS32016.1"/>
    <property type="molecule type" value="Genomic_DNA"/>
</dbReference>
<dbReference type="InterPro" id="IPR007492">
    <property type="entry name" value="LytTR_DNA-bd_dom"/>
</dbReference>
<organism evidence="4 5">
    <name type="scientific">Pedobacter paludis</name>
    <dbReference type="NCBI Taxonomy" id="2203212"/>
    <lineage>
        <taxon>Bacteria</taxon>
        <taxon>Pseudomonadati</taxon>
        <taxon>Bacteroidota</taxon>
        <taxon>Sphingobacteriia</taxon>
        <taxon>Sphingobacteriales</taxon>
        <taxon>Sphingobacteriaceae</taxon>
        <taxon>Pedobacter</taxon>
    </lineage>
</organism>
<proteinExistence type="predicted"/>
<evidence type="ECO:0000256" key="1">
    <source>
        <dbReference type="PROSITE-ProRule" id="PRU00169"/>
    </source>
</evidence>
<accession>A0A317F3E1</accession>
<evidence type="ECO:0000259" key="2">
    <source>
        <dbReference type="PROSITE" id="PS50110"/>
    </source>
</evidence>
<dbReference type="Pfam" id="PF00072">
    <property type="entry name" value="Response_reg"/>
    <property type="match status" value="1"/>
</dbReference>
<dbReference type="PANTHER" id="PTHR37299:SF1">
    <property type="entry name" value="STAGE 0 SPORULATION PROTEIN A HOMOLOG"/>
    <property type="match status" value="1"/>
</dbReference>
<gene>
    <name evidence="4" type="ORF">DF947_09535</name>
</gene>
<dbReference type="SUPFAM" id="SSF52172">
    <property type="entry name" value="CheY-like"/>
    <property type="match status" value="1"/>
</dbReference>